<evidence type="ECO:0000259" key="7">
    <source>
        <dbReference type="PROSITE" id="PS51918"/>
    </source>
</evidence>
<dbReference type="SFLD" id="SFLDG01386">
    <property type="entry name" value="main_SPASM_domain-containing"/>
    <property type="match status" value="1"/>
</dbReference>
<dbReference type="SFLD" id="SFLDG01067">
    <property type="entry name" value="SPASM/twitch_domain_containing"/>
    <property type="match status" value="1"/>
</dbReference>
<dbReference type="SUPFAM" id="SSF102114">
    <property type="entry name" value="Radical SAM enzymes"/>
    <property type="match status" value="1"/>
</dbReference>
<keyword evidence="6" id="KW-0411">Iron-sulfur</keyword>
<evidence type="ECO:0000256" key="2">
    <source>
        <dbReference type="ARBA" id="ARBA00022485"/>
    </source>
</evidence>
<dbReference type="RefSeq" id="WP_152100941.1">
    <property type="nucleotide sequence ID" value="NZ_AP021861.1"/>
</dbReference>
<dbReference type="InterPro" id="IPR058240">
    <property type="entry name" value="rSAM_sf"/>
</dbReference>
<keyword evidence="4" id="KW-0479">Metal-binding</keyword>
<dbReference type="InterPro" id="IPR023867">
    <property type="entry name" value="Sulphatase_maturase_rSAM"/>
</dbReference>
<evidence type="ECO:0000256" key="4">
    <source>
        <dbReference type="ARBA" id="ARBA00022723"/>
    </source>
</evidence>
<evidence type="ECO:0000256" key="1">
    <source>
        <dbReference type="ARBA" id="ARBA00001966"/>
    </source>
</evidence>
<evidence type="ECO:0000313" key="8">
    <source>
        <dbReference type="EMBL" id="BBO35594.1"/>
    </source>
</evidence>
<keyword evidence="5" id="KW-0408">Iron</keyword>
<dbReference type="PROSITE" id="PS51918">
    <property type="entry name" value="RADICAL_SAM"/>
    <property type="match status" value="1"/>
</dbReference>
<keyword evidence="3" id="KW-0949">S-adenosyl-L-methionine</keyword>
<dbReference type="InterPro" id="IPR000385">
    <property type="entry name" value="MoaA_NifB_PqqE_Fe-S-bd_CS"/>
</dbReference>
<reference evidence="9" key="1">
    <citation type="submission" date="2019-10" db="EMBL/GenBank/DDBJ databases">
        <title>Lacipirellula parvula gen. nov., sp. nov., representing a lineage of planctomycetes widespread in freshwater anoxic habitats, and description of the family Lacipirellulaceae.</title>
        <authorList>
            <person name="Dedysh S.N."/>
            <person name="Kulichevskaya I.S."/>
            <person name="Beletsky A.V."/>
            <person name="Rakitin A.L."/>
            <person name="Mardanov A.V."/>
            <person name="Ivanova A.A."/>
            <person name="Saltykova V.X."/>
            <person name="Rijpstra W.I.C."/>
            <person name="Sinninghe Damste J.S."/>
            <person name="Ravin N.V."/>
        </authorList>
    </citation>
    <scope>NUCLEOTIDE SEQUENCE [LARGE SCALE GENOMIC DNA]</scope>
    <source>
        <strain evidence="9">PX69</strain>
    </source>
</reference>
<evidence type="ECO:0000313" key="9">
    <source>
        <dbReference type="Proteomes" id="UP000326837"/>
    </source>
</evidence>
<dbReference type="EMBL" id="AP021861">
    <property type="protein sequence ID" value="BBO35594.1"/>
    <property type="molecule type" value="Genomic_DNA"/>
</dbReference>
<dbReference type="InterPro" id="IPR023885">
    <property type="entry name" value="4Fe4S-binding_SPASM_dom"/>
</dbReference>
<dbReference type="SFLD" id="SFLDS00029">
    <property type="entry name" value="Radical_SAM"/>
    <property type="match status" value="1"/>
</dbReference>
<dbReference type="CDD" id="cd01335">
    <property type="entry name" value="Radical_SAM"/>
    <property type="match status" value="1"/>
</dbReference>
<name>A0A5K7XFE6_9BACT</name>
<protein>
    <submittedName>
        <fullName evidence="8">Arylsulfatase regulator</fullName>
    </submittedName>
</protein>
<dbReference type="Proteomes" id="UP000326837">
    <property type="component" value="Chromosome"/>
</dbReference>
<dbReference type="AlphaFoldDB" id="A0A5K7XFE6"/>
<evidence type="ECO:0000256" key="6">
    <source>
        <dbReference type="ARBA" id="ARBA00023014"/>
    </source>
</evidence>
<dbReference type="GO" id="GO:0046872">
    <property type="term" value="F:metal ion binding"/>
    <property type="evidence" value="ECO:0007669"/>
    <property type="project" value="UniProtKB-KW"/>
</dbReference>
<dbReference type="SFLD" id="SFLDG01384">
    <property type="entry name" value="thioether_bond_formation_requi"/>
    <property type="match status" value="1"/>
</dbReference>
<evidence type="ECO:0000256" key="3">
    <source>
        <dbReference type="ARBA" id="ARBA00022691"/>
    </source>
</evidence>
<organism evidence="8 9">
    <name type="scientific">Lacipirellula parvula</name>
    <dbReference type="NCBI Taxonomy" id="2650471"/>
    <lineage>
        <taxon>Bacteria</taxon>
        <taxon>Pseudomonadati</taxon>
        <taxon>Planctomycetota</taxon>
        <taxon>Planctomycetia</taxon>
        <taxon>Pirellulales</taxon>
        <taxon>Lacipirellulaceae</taxon>
        <taxon>Lacipirellula</taxon>
    </lineage>
</organism>
<accession>A0A5K7XFE6</accession>
<dbReference type="GO" id="GO:0016491">
    <property type="term" value="F:oxidoreductase activity"/>
    <property type="evidence" value="ECO:0007669"/>
    <property type="project" value="InterPro"/>
</dbReference>
<sequence>MNQHTSHHRPLKSSGALPVINPPPLPPPASFELFAYNPHVHIFDSEGGPHAYVANQSQVFSIPASLAARLSDQTDFACDPRELLSQVGISSFANSAGDAATTSPIRSLSLAVAQKCNLSCGYCYAQEGSFGGPVASMSPDVARAAVNRLLATAMPGDKCHLIFLGGEPLLARDVLRMTTEFAAELAELRRVAIGFSITSNGTLITPDDGDFFEKHRFSVTISLDGLGSVHDRLRPFKSGAGTFDRIMSNIQPLLEQQGEMQVSARVTVTPRNLNLADTLVGLIDRGFHSVGFSPMLTSPTGVDQMDWSHLQVMLEQMIICGKEFERHVRGGIRFPFSNMMAAMEEIHRGSSRPYPCGAGISYYGVSAEGELSACHRFVGDAKGSMGNIATGVDASLQRQWMTERHVDSQEPCRSCWARYLCGGGCHHEVLHRGRPSCDYIRGWLHYSLQAYIRLLSHVPDYFSRDR</sequence>
<dbReference type="PROSITE" id="PS01305">
    <property type="entry name" value="MOAA_NIFB_PQQE"/>
    <property type="match status" value="1"/>
</dbReference>
<dbReference type="PANTHER" id="PTHR43273:SF8">
    <property type="entry name" value="RADICAL SAM DOMAIN PROTEIN"/>
    <property type="match status" value="1"/>
</dbReference>
<comment type="cofactor">
    <cofactor evidence="1">
        <name>[4Fe-4S] cluster</name>
        <dbReference type="ChEBI" id="CHEBI:49883"/>
    </cofactor>
</comment>
<proteinExistence type="predicted"/>
<gene>
    <name evidence="8" type="ORF">PLANPX_5206</name>
</gene>
<dbReference type="Pfam" id="PF04055">
    <property type="entry name" value="Radical_SAM"/>
    <property type="match status" value="1"/>
</dbReference>
<dbReference type="GO" id="GO:0051539">
    <property type="term" value="F:4 iron, 4 sulfur cluster binding"/>
    <property type="evidence" value="ECO:0007669"/>
    <property type="project" value="UniProtKB-KW"/>
</dbReference>
<dbReference type="Gene3D" id="3.20.20.70">
    <property type="entry name" value="Aldolase class I"/>
    <property type="match status" value="1"/>
</dbReference>
<dbReference type="NCBIfam" id="TIGR04085">
    <property type="entry name" value="rSAM_more_4Fe4S"/>
    <property type="match status" value="1"/>
</dbReference>
<keyword evidence="9" id="KW-1185">Reference proteome</keyword>
<dbReference type="InterPro" id="IPR007197">
    <property type="entry name" value="rSAM"/>
</dbReference>
<dbReference type="KEGG" id="lpav:PLANPX_5206"/>
<dbReference type="PANTHER" id="PTHR43273">
    <property type="entry name" value="ANAEROBIC SULFATASE-MATURATING ENZYME HOMOLOG ASLB-RELATED"/>
    <property type="match status" value="1"/>
</dbReference>
<keyword evidence="2" id="KW-0004">4Fe-4S</keyword>
<feature type="domain" description="Radical SAM core" evidence="7">
    <location>
        <begin position="100"/>
        <end position="337"/>
    </location>
</feature>
<evidence type="ECO:0000256" key="5">
    <source>
        <dbReference type="ARBA" id="ARBA00023004"/>
    </source>
</evidence>
<dbReference type="InterPro" id="IPR013785">
    <property type="entry name" value="Aldolase_TIM"/>
</dbReference>